<accession>A0A383CEF5</accession>
<organism evidence="1">
    <name type="scientific">marine metagenome</name>
    <dbReference type="NCBI Taxonomy" id="408172"/>
    <lineage>
        <taxon>unclassified sequences</taxon>
        <taxon>metagenomes</taxon>
        <taxon>ecological metagenomes</taxon>
    </lineage>
</organism>
<proteinExistence type="predicted"/>
<dbReference type="AlphaFoldDB" id="A0A383CEF5"/>
<dbReference type="EMBL" id="UINC01208302">
    <property type="protein sequence ID" value="SVE30776.1"/>
    <property type="molecule type" value="Genomic_DNA"/>
</dbReference>
<feature type="non-terminal residue" evidence="1">
    <location>
        <position position="53"/>
    </location>
</feature>
<sequence length="53" mass="6158">MPTVYSPIKIIESRTDPFHILKMLKLIIQDLERDIEIDEYDLTCSGPSYTVDT</sequence>
<protein>
    <submittedName>
        <fullName evidence="1">Uncharacterized protein</fullName>
    </submittedName>
</protein>
<evidence type="ECO:0000313" key="1">
    <source>
        <dbReference type="EMBL" id="SVE30776.1"/>
    </source>
</evidence>
<reference evidence="1" key="1">
    <citation type="submission" date="2018-05" db="EMBL/GenBank/DDBJ databases">
        <authorList>
            <person name="Lanie J.A."/>
            <person name="Ng W.-L."/>
            <person name="Kazmierczak K.M."/>
            <person name="Andrzejewski T.M."/>
            <person name="Davidsen T.M."/>
            <person name="Wayne K.J."/>
            <person name="Tettelin H."/>
            <person name="Glass J.I."/>
            <person name="Rusch D."/>
            <person name="Podicherti R."/>
            <person name="Tsui H.-C.T."/>
            <person name="Winkler M.E."/>
        </authorList>
    </citation>
    <scope>NUCLEOTIDE SEQUENCE</scope>
</reference>
<name>A0A383CEF5_9ZZZZ</name>
<gene>
    <name evidence="1" type="ORF">METZ01_LOCUS483630</name>
</gene>